<organism evidence="2 3">
    <name type="scientific">Actinomadura fulvescens</name>
    <dbReference type="NCBI Taxonomy" id="46160"/>
    <lineage>
        <taxon>Bacteria</taxon>
        <taxon>Bacillati</taxon>
        <taxon>Actinomycetota</taxon>
        <taxon>Actinomycetes</taxon>
        <taxon>Streptosporangiales</taxon>
        <taxon>Thermomonosporaceae</taxon>
        <taxon>Actinomadura</taxon>
    </lineage>
</organism>
<dbReference type="InterPro" id="IPR011944">
    <property type="entry name" value="Steroid_delta5-4_isomerase"/>
</dbReference>
<dbReference type="EMBL" id="BAAATD010000002">
    <property type="protein sequence ID" value="GAA2587494.1"/>
    <property type="molecule type" value="Genomic_DNA"/>
</dbReference>
<evidence type="ECO:0000313" key="2">
    <source>
        <dbReference type="EMBL" id="GAA2587494.1"/>
    </source>
</evidence>
<dbReference type="NCBIfam" id="TIGR02246">
    <property type="entry name" value="SgcJ/EcaC family oxidoreductase"/>
    <property type="match status" value="1"/>
</dbReference>
<feature type="domain" description="SnoaL-like" evidence="1">
    <location>
        <begin position="8"/>
        <end position="130"/>
    </location>
</feature>
<dbReference type="Gene3D" id="3.10.450.50">
    <property type="match status" value="2"/>
</dbReference>
<proteinExistence type="predicted"/>
<dbReference type="RefSeq" id="WP_344539931.1">
    <property type="nucleotide sequence ID" value="NZ_BAAATD010000002.1"/>
</dbReference>
<dbReference type="Pfam" id="PF13474">
    <property type="entry name" value="SnoaL_3"/>
    <property type="match status" value="2"/>
</dbReference>
<sequence length="286" mass="31701">MPTNEEQIRTLIEKWAEAAHSGDLTGVAADHATDIVMFDVPPPHDGVRGIDAYRETWPPFFRWQAQGARFDLESLDITAGDDVAFAYALLRCGTPEELTANPANRLRLTLGLRKEGGRWVVVHEHHSFPLDDPAPAADTAQDDATGREEVRLLHEEWFAATATKDLDAMMATIADDVVSYEHDEPLQHLGVHAVRKVCARGLDAAADASISWQVPEMTILVRQDLAVAWGLNQVRVDQPDGRPVDTWSRGTRVFERRNGGWVMTHQHLSFPYDPATGEAKTSLTPA</sequence>
<comment type="caution">
    <text evidence="2">The sequence shown here is derived from an EMBL/GenBank/DDBJ whole genome shotgun (WGS) entry which is preliminary data.</text>
</comment>
<dbReference type="InterPro" id="IPR037401">
    <property type="entry name" value="SnoaL-like"/>
</dbReference>
<dbReference type="SUPFAM" id="SSF54427">
    <property type="entry name" value="NTF2-like"/>
    <property type="match status" value="2"/>
</dbReference>
<gene>
    <name evidence="2" type="ORF">GCM10010411_20400</name>
</gene>
<protein>
    <recommendedName>
        <fullName evidence="1">SnoaL-like domain-containing protein</fullName>
    </recommendedName>
</protein>
<evidence type="ECO:0000313" key="3">
    <source>
        <dbReference type="Proteomes" id="UP001501509"/>
    </source>
</evidence>
<dbReference type="InterPro" id="IPR032710">
    <property type="entry name" value="NTF2-like_dom_sf"/>
</dbReference>
<accession>A0ABP6BVQ1</accession>
<feature type="domain" description="SnoaL-like" evidence="1">
    <location>
        <begin position="153"/>
        <end position="272"/>
    </location>
</feature>
<name>A0ABP6BVQ1_9ACTN</name>
<reference evidence="3" key="1">
    <citation type="journal article" date="2019" name="Int. J. Syst. Evol. Microbiol.">
        <title>The Global Catalogue of Microorganisms (GCM) 10K type strain sequencing project: providing services to taxonomists for standard genome sequencing and annotation.</title>
        <authorList>
            <consortium name="The Broad Institute Genomics Platform"/>
            <consortium name="The Broad Institute Genome Sequencing Center for Infectious Disease"/>
            <person name="Wu L."/>
            <person name="Ma J."/>
        </authorList>
    </citation>
    <scope>NUCLEOTIDE SEQUENCE [LARGE SCALE GENOMIC DNA]</scope>
    <source>
        <strain evidence="3">JCM 6833</strain>
    </source>
</reference>
<keyword evidence="3" id="KW-1185">Reference proteome</keyword>
<evidence type="ECO:0000259" key="1">
    <source>
        <dbReference type="Pfam" id="PF13474"/>
    </source>
</evidence>
<dbReference type="Proteomes" id="UP001501509">
    <property type="component" value="Unassembled WGS sequence"/>
</dbReference>